<evidence type="ECO:0000313" key="2">
    <source>
        <dbReference type="EMBL" id="KCZ73647.1"/>
    </source>
</evidence>
<protein>
    <submittedName>
        <fullName evidence="2">SpoVT / AbrB-like protein</fullName>
    </submittedName>
</protein>
<reference evidence="2 3" key="1">
    <citation type="journal article" date="2013" name="Nature">
        <title>Anaerobic oxidation of methane coupled to nitrate reduction in a novel archaeal lineage.</title>
        <authorList>
            <person name="Haroon M.F."/>
            <person name="Hu S."/>
            <person name="Shi Y."/>
            <person name="Imelfort M."/>
            <person name="Keller J."/>
            <person name="Hugenholtz P."/>
            <person name="Yuan Z."/>
            <person name="Tyson G.W."/>
        </authorList>
    </citation>
    <scope>NUCLEOTIDE SEQUENCE [LARGE SCALE GENOMIC DNA]</scope>
    <source>
        <strain evidence="2 3">ANME-2d</strain>
    </source>
</reference>
<dbReference type="EMBL" id="JMIY01000001">
    <property type="protein sequence ID" value="KCZ73647.1"/>
    <property type="molecule type" value="Genomic_DNA"/>
</dbReference>
<organism evidence="2 3">
    <name type="scientific">Candidatus Methanoperedens nitratireducens</name>
    <dbReference type="NCBI Taxonomy" id="1392998"/>
    <lineage>
        <taxon>Archaea</taxon>
        <taxon>Methanobacteriati</taxon>
        <taxon>Methanobacteriota</taxon>
        <taxon>Stenosarchaea group</taxon>
        <taxon>Methanomicrobia</taxon>
        <taxon>Methanosarcinales</taxon>
        <taxon>ANME-2 cluster</taxon>
        <taxon>Candidatus Methanoperedentaceae</taxon>
        <taxon>Candidatus Methanoperedens</taxon>
    </lineage>
</organism>
<proteinExistence type="predicted"/>
<accession>A0A062V8M3</accession>
<dbReference type="InterPro" id="IPR037914">
    <property type="entry name" value="SpoVT-AbrB_sf"/>
</dbReference>
<feature type="domain" description="SpoVT-AbrB" evidence="1">
    <location>
        <begin position="12"/>
        <end position="54"/>
    </location>
</feature>
<evidence type="ECO:0000313" key="3">
    <source>
        <dbReference type="Proteomes" id="UP000027153"/>
    </source>
</evidence>
<dbReference type="GO" id="GO:0003677">
    <property type="term" value="F:DNA binding"/>
    <property type="evidence" value="ECO:0007669"/>
    <property type="project" value="InterPro"/>
</dbReference>
<comment type="caution">
    <text evidence="2">The sequence shown here is derived from an EMBL/GenBank/DDBJ whole genome shotgun (WGS) entry which is preliminary data.</text>
</comment>
<dbReference type="Proteomes" id="UP000027153">
    <property type="component" value="Unassembled WGS sequence"/>
</dbReference>
<dbReference type="InterPro" id="IPR007159">
    <property type="entry name" value="SpoVT-AbrB_dom"/>
</dbReference>
<dbReference type="SUPFAM" id="SSF89447">
    <property type="entry name" value="AbrB/MazE/MraZ-like"/>
    <property type="match status" value="1"/>
</dbReference>
<evidence type="ECO:0000259" key="1">
    <source>
        <dbReference type="Pfam" id="PF04014"/>
    </source>
</evidence>
<dbReference type="RefSeq" id="WP_048089129.1">
    <property type="nucleotide sequence ID" value="NZ_JMIY01000001.1"/>
</dbReference>
<sequence>MKYTRTIQAQHGSYVSVLPKPLVELMELRAGDKIVFRLLKNGKKIVVAPVKPAKTKADATHANHVDVTADDILPL</sequence>
<dbReference type="Pfam" id="PF04014">
    <property type="entry name" value="MazE_antitoxin"/>
    <property type="match status" value="1"/>
</dbReference>
<dbReference type="AlphaFoldDB" id="A0A062V8M3"/>
<name>A0A062V8M3_9EURY</name>
<gene>
    <name evidence="2" type="ORF">ANME2D_00719</name>
</gene>
<keyword evidence="3" id="KW-1185">Reference proteome</keyword>